<evidence type="ECO:0000313" key="23">
    <source>
        <dbReference type="Proteomes" id="UP000280792"/>
    </source>
</evidence>
<evidence type="ECO:0000256" key="13">
    <source>
        <dbReference type="ARBA" id="ARBA00023268"/>
    </source>
</evidence>
<evidence type="ECO:0000256" key="6">
    <source>
        <dbReference type="ARBA" id="ARBA00022670"/>
    </source>
</evidence>
<evidence type="ECO:0000313" key="22">
    <source>
        <dbReference type="EMBL" id="RRJ83885.1"/>
    </source>
</evidence>
<evidence type="ECO:0000256" key="12">
    <source>
        <dbReference type="ARBA" id="ARBA00023136"/>
    </source>
</evidence>
<evidence type="ECO:0000256" key="19">
    <source>
        <dbReference type="SAM" id="Phobius"/>
    </source>
</evidence>
<comment type="subcellular location">
    <subcellularLocation>
        <location evidence="1">Cell inner membrane</location>
        <topology evidence="1">Multi-pass membrane protein</topology>
    </subcellularLocation>
    <subcellularLocation>
        <location evidence="18">Cell membrane</location>
        <topology evidence="18">Multi-pass membrane protein</topology>
    </subcellularLocation>
</comment>
<keyword evidence="5 18" id="KW-0489">Methyltransferase</keyword>
<dbReference type="Pfam" id="PF06750">
    <property type="entry name" value="A24_N_bact"/>
    <property type="match status" value="1"/>
</dbReference>
<dbReference type="Proteomes" id="UP000280792">
    <property type="component" value="Unassembled WGS sequence"/>
</dbReference>
<dbReference type="EC" id="2.1.1.-" evidence="18"/>
<dbReference type="EMBL" id="QWEZ01000001">
    <property type="protein sequence ID" value="RRJ83885.1"/>
    <property type="molecule type" value="Genomic_DNA"/>
</dbReference>
<dbReference type="GO" id="GO:0006465">
    <property type="term" value="P:signal peptide processing"/>
    <property type="evidence" value="ECO:0007669"/>
    <property type="project" value="TreeGrafter"/>
</dbReference>
<keyword evidence="11 19" id="KW-1133">Transmembrane helix</keyword>
<comment type="function">
    <text evidence="18">Plays an essential role in type IV pili and type II pseudopili formation by proteolytically removing the leader sequence from substrate proteins and subsequently monomethylating the alpha-amino group of the newly exposed N-terminal phenylalanine.</text>
</comment>
<comment type="catalytic activity">
    <reaction evidence="14 18">
        <text>Typically cleaves a -Gly-|-Phe- bond to release an N-terminal, basic peptide of 5-8 residues from type IV prepilin, and then N-methylates the new N-terminal amino group, the methyl donor being S-adenosyl-L-methionine.</text>
        <dbReference type="EC" id="3.4.23.43"/>
    </reaction>
</comment>
<dbReference type="GO" id="GO:0005886">
    <property type="term" value="C:plasma membrane"/>
    <property type="evidence" value="ECO:0007669"/>
    <property type="project" value="UniProtKB-SubCell"/>
</dbReference>
<evidence type="ECO:0000256" key="17">
    <source>
        <dbReference type="RuleBase" id="RU003793"/>
    </source>
</evidence>
<evidence type="ECO:0000259" key="21">
    <source>
        <dbReference type="Pfam" id="PF06750"/>
    </source>
</evidence>
<dbReference type="FunFam" id="1.20.120.1220:FF:000001">
    <property type="entry name" value="Type 4 prepilin-like proteins leader peptide-processing enzyme"/>
    <property type="match status" value="1"/>
</dbReference>
<feature type="transmembrane region" description="Helical" evidence="19">
    <location>
        <begin position="162"/>
        <end position="179"/>
    </location>
</feature>
<reference evidence="22 23" key="1">
    <citation type="submission" date="2018-08" db="EMBL/GenBank/DDBJ databases">
        <authorList>
            <person name="Khan S.A."/>
        </authorList>
    </citation>
    <scope>NUCLEOTIDE SEQUENCE [LARGE SCALE GENOMIC DNA]</scope>
    <source>
        <strain evidence="22 23">GTF-13</strain>
    </source>
</reference>
<comment type="similarity">
    <text evidence="2 17">Belongs to the peptidase A24 family.</text>
</comment>
<dbReference type="Pfam" id="PF01478">
    <property type="entry name" value="Peptidase_A24"/>
    <property type="match status" value="1"/>
</dbReference>
<evidence type="ECO:0000256" key="1">
    <source>
        <dbReference type="ARBA" id="ARBA00004429"/>
    </source>
</evidence>
<keyword evidence="9 18" id="KW-0812">Transmembrane</keyword>
<evidence type="ECO:0000256" key="10">
    <source>
        <dbReference type="ARBA" id="ARBA00022801"/>
    </source>
</evidence>
<evidence type="ECO:0000256" key="15">
    <source>
        <dbReference type="ARBA" id="ARBA00067082"/>
    </source>
</evidence>
<dbReference type="PANTHER" id="PTHR30487">
    <property type="entry name" value="TYPE 4 PREPILIN-LIKE PROTEINS LEADER PEPTIDE-PROCESSING ENZYME"/>
    <property type="match status" value="1"/>
</dbReference>
<feature type="domain" description="Prepilin type IV endopeptidase peptidase" evidence="20">
    <location>
        <begin position="139"/>
        <end position="248"/>
    </location>
</feature>
<dbReference type="Gene3D" id="1.20.120.1220">
    <property type="match status" value="1"/>
</dbReference>
<name>A0A3P3VMH0_9GAMM</name>
<dbReference type="GO" id="GO:0032259">
    <property type="term" value="P:methylation"/>
    <property type="evidence" value="ECO:0007669"/>
    <property type="project" value="UniProtKB-KW"/>
</dbReference>
<evidence type="ECO:0000256" key="18">
    <source>
        <dbReference type="RuleBase" id="RU003794"/>
    </source>
</evidence>
<dbReference type="InterPro" id="IPR050882">
    <property type="entry name" value="Prepilin_peptidase/N-MTase"/>
</dbReference>
<comment type="caution">
    <text evidence="22">The sequence shown here is derived from an EMBL/GenBank/DDBJ whole genome shotgun (WGS) entry which is preliminary data.</text>
</comment>
<dbReference type="InterPro" id="IPR014032">
    <property type="entry name" value="Peptidase_A24A_bac"/>
</dbReference>
<sequence length="291" mass="32029">MLDLQPFTHPAIVLPGALLLGLIVGSFLNVVIYRIPIMLQREWRQQCAELLEQEVALADDGHPPRFNLITPNSHCPQCDKEIKPWENIPLVSYLLLGGKCSQCKTPISRRYPLVELATGLLTLLLAWELGLGWPLALACLLVWSLVSLTMIDIDHQLLPDNITLPLLWLGLLANCFGLFTNLNDAVIGAAAGYLSLWSVFWLFKLLTGKEGMGYGDFKLLAALGAWMGWQSLPLIILLSSVVGAVLGILMMVVQGRDRATPIPFGPYLAIAGFIALLYGDRITQSYLQLLG</sequence>
<evidence type="ECO:0000256" key="3">
    <source>
        <dbReference type="ARBA" id="ARBA00022475"/>
    </source>
</evidence>
<evidence type="ECO:0000259" key="20">
    <source>
        <dbReference type="Pfam" id="PF01478"/>
    </source>
</evidence>
<protein>
    <recommendedName>
        <fullName evidence="16 18">Prepilin leader peptidase/N-methyltransferase</fullName>
        <ecNumber evidence="18">2.1.1.-</ecNumber>
        <ecNumber evidence="15 18">3.4.23.43</ecNumber>
    </recommendedName>
</protein>
<dbReference type="GO" id="GO:0004190">
    <property type="term" value="F:aspartic-type endopeptidase activity"/>
    <property type="evidence" value="ECO:0007669"/>
    <property type="project" value="UniProtKB-EC"/>
</dbReference>
<evidence type="ECO:0000256" key="11">
    <source>
        <dbReference type="ARBA" id="ARBA00022989"/>
    </source>
</evidence>
<evidence type="ECO:0000256" key="14">
    <source>
        <dbReference type="ARBA" id="ARBA00050401"/>
    </source>
</evidence>
<evidence type="ECO:0000256" key="2">
    <source>
        <dbReference type="ARBA" id="ARBA00005801"/>
    </source>
</evidence>
<keyword evidence="13 18" id="KW-0511">Multifunctional enzyme</keyword>
<feature type="transmembrane region" description="Helical" evidence="19">
    <location>
        <begin position="185"/>
        <end position="207"/>
    </location>
</feature>
<dbReference type="PANTHER" id="PTHR30487:SF0">
    <property type="entry name" value="PREPILIN LEADER PEPTIDASE_N-METHYLTRANSFERASE-RELATED"/>
    <property type="match status" value="1"/>
</dbReference>
<accession>A0A3P3VMH0</accession>
<keyword evidence="8" id="KW-0949">S-adenosyl-L-methionine</keyword>
<keyword evidence="12 19" id="KW-0472">Membrane</keyword>
<feature type="domain" description="Prepilin peptidase A24 N-terminal" evidence="21">
    <location>
        <begin position="19"/>
        <end position="128"/>
    </location>
</feature>
<feature type="transmembrane region" description="Helical" evidence="19">
    <location>
        <begin position="12"/>
        <end position="35"/>
    </location>
</feature>
<evidence type="ECO:0000256" key="7">
    <source>
        <dbReference type="ARBA" id="ARBA00022679"/>
    </source>
</evidence>
<dbReference type="InterPro" id="IPR000045">
    <property type="entry name" value="Prepilin_IV_endopep_pep"/>
</dbReference>
<proteinExistence type="inferred from homology"/>
<evidence type="ECO:0000256" key="9">
    <source>
        <dbReference type="ARBA" id="ARBA00022692"/>
    </source>
</evidence>
<keyword evidence="7 18" id="KW-0808">Transferase</keyword>
<gene>
    <name evidence="22" type="ORF">D0544_01840</name>
</gene>
<keyword evidence="6 18" id="KW-0645">Protease</keyword>
<dbReference type="InterPro" id="IPR010627">
    <property type="entry name" value="Prepilin_pept_A24_N"/>
</dbReference>
<dbReference type="EC" id="3.4.23.43" evidence="15 18"/>
<keyword evidence="23" id="KW-1185">Reference proteome</keyword>
<feature type="transmembrane region" description="Helical" evidence="19">
    <location>
        <begin position="133"/>
        <end position="150"/>
    </location>
</feature>
<keyword evidence="10 18" id="KW-0378">Hydrolase</keyword>
<organism evidence="22 23">
    <name type="scientific">Aestuariirhabdus litorea</name>
    <dbReference type="NCBI Taxonomy" id="2528527"/>
    <lineage>
        <taxon>Bacteria</taxon>
        <taxon>Pseudomonadati</taxon>
        <taxon>Pseudomonadota</taxon>
        <taxon>Gammaproteobacteria</taxon>
        <taxon>Oceanospirillales</taxon>
        <taxon>Aestuariirhabdaceae</taxon>
        <taxon>Aestuariirhabdus</taxon>
    </lineage>
</organism>
<reference evidence="22 23" key="2">
    <citation type="submission" date="2018-12" db="EMBL/GenBank/DDBJ databases">
        <title>Simiduia agarivorans gen. nov., sp. nov., a marine, agarolytic bacterium isolated from shallow coastal water from Keelung, Taiwan.</title>
        <authorList>
            <person name="Shieh W.Y."/>
        </authorList>
    </citation>
    <scope>NUCLEOTIDE SEQUENCE [LARGE SCALE GENOMIC DNA]</scope>
    <source>
        <strain evidence="22 23">GTF-13</strain>
    </source>
</reference>
<dbReference type="RefSeq" id="WP_125014284.1">
    <property type="nucleotide sequence ID" value="NZ_QWEZ01000001.1"/>
</dbReference>
<dbReference type="AlphaFoldDB" id="A0A3P3VMH0"/>
<dbReference type="PRINTS" id="PR00864">
    <property type="entry name" value="PREPILNPTASE"/>
</dbReference>
<dbReference type="GO" id="GO:0008168">
    <property type="term" value="F:methyltransferase activity"/>
    <property type="evidence" value="ECO:0007669"/>
    <property type="project" value="UniProtKB-KW"/>
</dbReference>
<evidence type="ECO:0000256" key="5">
    <source>
        <dbReference type="ARBA" id="ARBA00022603"/>
    </source>
</evidence>
<evidence type="ECO:0000256" key="4">
    <source>
        <dbReference type="ARBA" id="ARBA00022519"/>
    </source>
</evidence>
<feature type="transmembrane region" description="Helical" evidence="19">
    <location>
        <begin position="262"/>
        <end position="279"/>
    </location>
</feature>
<evidence type="ECO:0000256" key="16">
    <source>
        <dbReference type="ARBA" id="ARBA00071870"/>
    </source>
</evidence>
<keyword evidence="3" id="KW-1003">Cell membrane</keyword>
<feature type="transmembrane region" description="Helical" evidence="19">
    <location>
        <begin position="219"/>
        <end position="250"/>
    </location>
</feature>
<keyword evidence="4" id="KW-0997">Cell inner membrane</keyword>
<evidence type="ECO:0000256" key="8">
    <source>
        <dbReference type="ARBA" id="ARBA00022691"/>
    </source>
</evidence>